<evidence type="ECO:0000313" key="8">
    <source>
        <dbReference type="EMBL" id="VFK15754.1"/>
    </source>
</evidence>
<dbReference type="Pfam" id="PF07927">
    <property type="entry name" value="HicA_toxin"/>
    <property type="match status" value="1"/>
</dbReference>
<keyword evidence="4" id="KW-0255">Endonuclease</keyword>
<dbReference type="GO" id="GO:0016787">
    <property type="term" value="F:hydrolase activity"/>
    <property type="evidence" value="ECO:0007669"/>
    <property type="project" value="UniProtKB-KW"/>
</dbReference>
<keyword evidence="2" id="KW-1277">Toxin-antitoxin system</keyword>
<evidence type="ECO:0000256" key="1">
    <source>
        <dbReference type="ARBA" id="ARBA00006620"/>
    </source>
</evidence>
<dbReference type="InterPro" id="IPR012933">
    <property type="entry name" value="HicA_mRNA_interferase"/>
</dbReference>
<evidence type="ECO:0000256" key="3">
    <source>
        <dbReference type="ARBA" id="ARBA00022722"/>
    </source>
</evidence>
<keyword evidence="6" id="KW-0694">RNA-binding</keyword>
<dbReference type="EMBL" id="CAADFK010000083">
    <property type="protein sequence ID" value="VFK15754.1"/>
    <property type="molecule type" value="Genomic_DNA"/>
</dbReference>
<name>A0A450WFF9_9GAMM</name>
<dbReference type="SUPFAM" id="SSF54786">
    <property type="entry name" value="YcfA/nrd intein domain"/>
    <property type="match status" value="1"/>
</dbReference>
<evidence type="ECO:0000256" key="4">
    <source>
        <dbReference type="ARBA" id="ARBA00022759"/>
    </source>
</evidence>
<dbReference type="GO" id="GO:0004519">
    <property type="term" value="F:endonuclease activity"/>
    <property type="evidence" value="ECO:0007669"/>
    <property type="project" value="UniProtKB-KW"/>
</dbReference>
<evidence type="ECO:0000256" key="2">
    <source>
        <dbReference type="ARBA" id="ARBA00022649"/>
    </source>
</evidence>
<dbReference type="AlphaFoldDB" id="A0A450WFF9"/>
<protein>
    <submittedName>
        <fullName evidence="8">Predicted RNA binding protein YcfA, dsRBD-like fold, HicA-like mRNA interferase family</fullName>
    </submittedName>
</protein>
<comment type="similarity">
    <text evidence="1">Belongs to the HicA mRNA interferase family.</text>
</comment>
<dbReference type="Gene3D" id="3.30.920.30">
    <property type="entry name" value="Hypothetical protein"/>
    <property type="match status" value="1"/>
</dbReference>
<keyword evidence="3" id="KW-0540">Nuclease</keyword>
<keyword evidence="5" id="KW-0378">Hydrolase</keyword>
<evidence type="ECO:0000256" key="7">
    <source>
        <dbReference type="ARBA" id="ARBA00023016"/>
    </source>
</evidence>
<dbReference type="InterPro" id="IPR038570">
    <property type="entry name" value="HicA_sf"/>
</dbReference>
<dbReference type="GO" id="GO:0003729">
    <property type="term" value="F:mRNA binding"/>
    <property type="evidence" value="ECO:0007669"/>
    <property type="project" value="InterPro"/>
</dbReference>
<evidence type="ECO:0000256" key="5">
    <source>
        <dbReference type="ARBA" id="ARBA00022801"/>
    </source>
</evidence>
<organism evidence="8">
    <name type="scientific">Candidatus Kentrum sp. LPFa</name>
    <dbReference type="NCBI Taxonomy" id="2126335"/>
    <lineage>
        <taxon>Bacteria</taxon>
        <taxon>Pseudomonadati</taxon>
        <taxon>Pseudomonadota</taxon>
        <taxon>Gammaproteobacteria</taxon>
        <taxon>Candidatus Kentrum</taxon>
    </lineage>
</organism>
<accession>A0A450WFF9</accession>
<gene>
    <name evidence="8" type="ORF">BECKLPF1236B_GA0070989_108317</name>
</gene>
<proteinExistence type="inferred from homology"/>
<evidence type="ECO:0000256" key="6">
    <source>
        <dbReference type="ARBA" id="ARBA00022884"/>
    </source>
</evidence>
<sequence>MPSFGPTSRKQLIRVLRSAGFDGPYAGGKHAFMRKEDRTLTLPNPHRGDIGRELLARILRQAGISREEWERME</sequence>
<keyword evidence="7" id="KW-0346">Stress response</keyword>
<reference evidence="8" key="1">
    <citation type="submission" date="2019-02" db="EMBL/GenBank/DDBJ databases">
        <authorList>
            <person name="Gruber-Vodicka R. H."/>
            <person name="Seah K. B. B."/>
        </authorList>
    </citation>
    <scope>NUCLEOTIDE SEQUENCE</scope>
    <source>
        <strain evidence="8">BECK_S313</strain>
    </source>
</reference>